<dbReference type="AlphaFoldDB" id="A0A8C5QKZ4"/>
<proteinExistence type="predicted"/>
<dbReference type="Ensembl" id="ENSLLET00000040601.1">
    <property type="protein sequence ID" value="ENSLLEP00000039041.1"/>
    <property type="gene ID" value="ENSLLEG00000024769.1"/>
</dbReference>
<dbReference type="InterPro" id="IPR055433">
    <property type="entry name" value="HAT_Syf1-like_N"/>
</dbReference>
<feature type="domain" description="Pre-mRNA-splicing factor Syf1-like N-terminal HAT-repeats" evidence="1">
    <location>
        <begin position="15"/>
        <end position="45"/>
    </location>
</feature>
<organism evidence="2 3">
    <name type="scientific">Leptobrachium leishanense</name>
    <name type="common">Leishan spiny toad</name>
    <dbReference type="NCBI Taxonomy" id="445787"/>
    <lineage>
        <taxon>Eukaryota</taxon>
        <taxon>Metazoa</taxon>
        <taxon>Chordata</taxon>
        <taxon>Craniata</taxon>
        <taxon>Vertebrata</taxon>
        <taxon>Euteleostomi</taxon>
        <taxon>Amphibia</taxon>
        <taxon>Batrachia</taxon>
        <taxon>Anura</taxon>
        <taxon>Pelobatoidea</taxon>
        <taxon>Megophryidae</taxon>
        <taxon>Leptobrachium</taxon>
    </lineage>
</organism>
<reference evidence="2" key="1">
    <citation type="submission" date="2025-08" db="UniProtKB">
        <authorList>
            <consortium name="Ensembl"/>
        </authorList>
    </citation>
    <scope>IDENTIFICATION</scope>
</reference>
<name>A0A8C5QKZ4_9ANUR</name>
<sequence>MVEAMMISPEDVPYEEDRSVIYERALRALPGSYKLWHAYLTELADAARQ</sequence>
<dbReference type="Proteomes" id="UP000694569">
    <property type="component" value="Unplaced"/>
</dbReference>
<evidence type="ECO:0000259" key="1">
    <source>
        <dbReference type="Pfam" id="PF23233"/>
    </source>
</evidence>
<evidence type="ECO:0000313" key="2">
    <source>
        <dbReference type="Ensembl" id="ENSLLEP00000039041.1"/>
    </source>
</evidence>
<dbReference type="Pfam" id="PF23233">
    <property type="entry name" value="HAT_Syf1_CNRKL1_N"/>
    <property type="match status" value="1"/>
</dbReference>
<evidence type="ECO:0000313" key="3">
    <source>
        <dbReference type="Proteomes" id="UP000694569"/>
    </source>
</evidence>
<keyword evidence="3" id="KW-1185">Reference proteome</keyword>
<reference evidence="2" key="2">
    <citation type="submission" date="2025-09" db="UniProtKB">
        <authorList>
            <consortium name="Ensembl"/>
        </authorList>
    </citation>
    <scope>IDENTIFICATION</scope>
</reference>
<accession>A0A8C5QKZ4</accession>
<protein>
    <recommendedName>
        <fullName evidence="1">Pre-mRNA-splicing factor Syf1-like N-terminal HAT-repeats domain-containing protein</fullName>
    </recommendedName>
</protein>
<dbReference type="OrthoDB" id="10067343at2759"/>